<dbReference type="Proteomes" id="UP001652397">
    <property type="component" value="Unassembled WGS sequence"/>
</dbReference>
<evidence type="ECO:0000259" key="4">
    <source>
        <dbReference type="PROSITE" id="PS50995"/>
    </source>
</evidence>
<dbReference type="SUPFAM" id="SSF46785">
    <property type="entry name" value="Winged helix' DNA-binding domain"/>
    <property type="match status" value="1"/>
</dbReference>
<organism evidence="5 6">
    <name type="scientific">Agathobaculum ammoniilyticum</name>
    <dbReference type="NCBI Taxonomy" id="2981778"/>
    <lineage>
        <taxon>Bacteria</taxon>
        <taxon>Bacillati</taxon>
        <taxon>Bacillota</taxon>
        <taxon>Clostridia</taxon>
        <taxon>Eubacteriales</taxon>
        <taxon>Butyricicoccaceae</taxon>
        <taxon>Agathobaculum</taxon>
    </lineage>
</organism>
<protein>
    <submittedName>
        <fullName evidence="5">MarR family transcriptional regulator</fullName>
    </submittedName>
</protein>
<dbReference type="RefSeq" id="WP_242977885.1">
    <property type="nucleotide sequence ID" value="NZ_JAOQJE010000002.1"/>
</dbReference>
<feature type="domain" description="HTH marR-type" evidence="4">
    <location>
        <begin position="6"/>
        <end position="138"/>
    </location>
</feature>
<dbReference type="PRINTS" id="PR00598">
    <property type="entry name" value="HTHMARR"/>
</dbReference>
<dbReference type="PANTHER" id="PTHR42756">
    <property type="entry name" value="TRANSCRIPTIONAL REGULATOR, MARR"/>
    <property type="match status" value="1"/>
</dbReference>
<keyword evidence="2" id="KW-0238">DNA-binding</keyword>
<name>A0ABT2U2D1_9FIRM</name>
<dbReference type="Gene3D" id="1.10.10.10">
    <property type="entry name" value="Winged helix-like DNA-binding domain superfamily/Winged helix DNA-binding domain"/>
    <property type="match status" value="1"/>
</dbReference>
<reference evidence="5 6" key="1">
    <citation type="journal article" date="2021" name="ISME Commun">
        <title>Automated analysis of genomic sequences facilitates high-throughput and comprehensive description of bacteria.</title>
        <authorList>
            <person name="Hitch T.C.A."/>
        </authorList>
    </citation>
    <scope>NUCLEOTIDE SEQUENCE [LARGE SCALE GENOMIC DNA]</scope>
    <source>
        <strain evidence="5 6">Sanger_34</strain>
    </source>
</reference>
<dbReference type="InterPro" id="IPR000835">
    <property type="entry name" value="HTH_MarR-typ"/>
</dbReference>
<gene>
    <name evidence="5" type="ORF">OCV66_03270</name>
</gene>
<comment type="caution">
    <text evidence="5">The sequence shown here is derived from an EMBL/GenBank/DDBJ whole genome shotgun (WGS) entry which is preliminary data.</text>
</comment>
<evidence type="ECO:0000256" key="3">
    <source>
        <dbReference type="ARBA" id="ARBA00023163"/>
    </source>
</evidence>
<dbReference type="InterPro" id="IPR036388">
    <property type="entry name" value="WH-like_DNA-bd_sf"/>
</dbReference>
<keyword evidence="3" id="KW-0804">Transcription</keyword>
<dbReference type="InterPro" id="IPR036390">
    <property type="entry name" value="WH_DNA-bd_sf"/>
</dbReference>
<dbReference type="PROSITE" id="PS50995">
    <property type="entry name" value="HTH_MARR_2"/>
    <property type="match status" value="1"/>
</dbReference>
<keyword evidence="1" id="KW-0805">Transcription regulation</keyword>
<accession>A0ABT2U2D1</accession>
<dbReference type="PANTHER" id="PTHR42756:SF2">
    <property type="entry name" value="MARR FAMILY REGULATORY PROTEIN"/>
    <property type="match status" value="1"/>
</dbReference>
<dbReference type="SMART" id="SM00347">
    <property type="entry name" value="HTH_MARR"/>
    <property type="match status" value="1"/>
</dbReference>
<keyword evidence="6" id="KW-1185">Reference proteome</keyword>
<sequence length="161" mass="18078">MMKHQPITVLRYISLLQRNTQRYFDLALERDNIGGGQQFFLLCIFEQDGVSLLDLARFGGFDKGTVTRAVQKLGGEGYVYATPDEQDKRVHHLHLTDKGRALVERVYTVRDYWTASLTSGLGEAERERLLAALRAMSEHSCSTLKEIAGRKGELPHADPAG</sequence>
<proteinExistence type="predicted"/>
<dbReference type="EMBL" id="JAOQJE010000002">
    <property type="protein sequence ID" value="MCU6788112.1"/>
    <property type="molecule type" value="Genomic_DNA"/>
</dbReference>
<evidence type="ECO:0000313" key="6">
    <source>
        <dbReference type="Proteomes" id="UP001652397"/>
    </source>
</evidence>
<dbReference type="Pfam" id="PF01047">
    <property type="entry name" value="MarR"/>
    <property type="match status" value="1"/>
</dbReference>
<evidence type="ECO:0000256" key="2">
    <source>
        <dbReference type="ARBA" id="ARBA00023125"/>
    </source>
</evidence>
<evidence type="ECO:0000256" key="1">
    <source>
        <dbReference type="ARBA" id="ARBA00023015"/>
    </source>
</evidence>
<evidence type="ECO:0000313" key="5">
    <source>
        <dbReference type="EMBL" id="MCU6788112.1"/>
    </source>
</evidence>